<dbReference type="AlphaFoldDB" id="A0A0F9T985"/>
<feature type="domain" description="YspA cpYpsA-related SLOG" evidence="1">
    <location>
        <begin position="191"/>
        <end position="256"/>
    </location>
</feature>
<gene>
    <name evidence="2" type="ORF">LCGC14_0377520</name>
</gene>
<dbReference type="Pfam" id="PF10686">
    <property type="entry name" value="YAcAr"/>
    <property type="match status" value="1"/>
</dbReference>
<reference evidence="2" key="1">
    <citation type="journal article" date="2015" name="Nature">
        <title>Complex archaea that bridge the gap between prokaryotes and eukaryotes.</title>
        <authorList>
            <person name="Spang A."/>
            <person name="Saw J.H."/>
            <person name="Jorgensen S.L."/>
            <person name="Zaremba-Niedzwiedzka K."/>
            <person name="Martijn J."/>
            <person name="Lind A.E."/>
            <person name="van Eijk R."/>
            <person name="Schleper C."/>
            <person name="Guy L."/>
            <person name="Ettema T.J."/>
        </authorList>
    </citation>
    <scope>NUCLEOTIDE SEQUENCE</scope>
</reference>
<name>A0A0F9T985_9ZZZZ</name>
<sequence length="304" mass="34279">MTLASSTFTPDASATASVLDDLALYGATPPADEIDRRPLPEEDQTEIAIRSMVEASHMLLADTQLEEDLQEMLWSLTNIFHRRLNRLERQLDENECEQRDLVRCQDGSEVKSLELERKIDRGQKLVEHRDAYEAMRDASAAHFHTETGSIWMPRSGSRVSHKNLTASVVDSRNFLSAERRKKNEIHCPDGTRIAFTGGDYQDYDAIWTILDGSREKYPDMILLHGGTPNGAEYIASLWAENRGVTQVIFRPDWKSHNKAAPFKRNDKLLKTMPRGIIACPGSGIHENLVDKARKLGIPVKRIGG</sequence>
<evidence type="ECO:0000313" key="2">
    <source>
        <dbReference type="EMBL" id="KKN75754.1"/>
    </source>
</evidence>
<dbReference type="InterPro" id="IPR019627">
    <property type="entry name" value="YAcAr"/>
</dbReference>
<evidence type="ECO:0000259" key="1">
    <source>
        <dbReference type="Pfam" id="PF10686"/>
    </source>
</evidence>
<proteinExistence type="predicted"/>
<comment type="caution">
    <text evidence="2">The sequence shown here is derived from an EMBL/GenBank/DDBJ whole genome shotgun (WGS) entry which is preliminary data.</text>
</comment>
<organism evidence="2">
    <name type="scientific">marine sediment metagenome</name>
    <dbReference type="NCBI Taxonomy" id="412755"/>
    <lineage>
        <taxon>unclassified sequences</taxon>
        <taxon>metagenomes</taxon>
        <taxon>ecological metagenomes</taxon>
    </lineage>
</organism>
<accession>A0A0F9T985</accession>
<dbReference type="EMBL" id="LAZR01000304">
    <property type="protein sequence ID" value="KKN75754.1"/>
    <property type="molecule type" value="Genomic_DNA"/>
</dbReference>
<protein>
    <recommendedName>
        <fullName evidence="1">YspA cpYpsA-related SLOG domain-containing protein</fullName>
    </recommendedName>
</protein>